<feature type="transmembrane region" description="Helical" evidence="1">
    <location>
        <begin position="68"/>
        <end position="88"/>
    </location>
</feature>
<evidence type="ECO:0000313" key="3">
    <source>
        <dbReference type="EMBL" id="VUZ40312.1"/>
    </source>
</evidence>
<dbReference type="OrthoDB" id="6227613at2759"/>
<feature type="transmembrane region" description="Helical" evidence="1">
    <location>
        <begin position="100"/>
        <end position="125"/>
    </location>
</feature>
<protein>
    <submittedName>
        <fullName evidence="6">Lipoprotein</fullName>
    </submittedName>
</protein>
<gene>
    <name evidence="2" type="ORF">HDID_LOCUS4414</name>
    <name evidence="3" type="ORF">WMSIL1_LOCUS1486</name>
</gene>
<name>A0A0R3SHK1_HYMDI</name>
<keyword evidence="1" id="KW-0472">Membrane</keyword>
<keyword evidence="1" id="KW-0812">Transmembrane</keyword>
<evidence type="ECO:0000256" key="1">
    <source>
        <dbReference type="SAM" id="Phobius"/>
    </source>
</evidence>
<dbReference type="WBParaSite" id="HDID_0000441601-mRNA-1">
    <property type="protein sequence ID" value="HDID_0000441601-mRNA-1"/>
    <property type="gene ID" value="HDID_0000441601"/>
</dbReference>
<feature type="transmembrane region" description="Helical" evidence="1">
    <location>
        <begin position="12"/>
        <end position="33"/>
    </location>
</feature>
<organism evidence="6">
    <name type="scientific">Hymenolepis diminuta</name>
    <name type="common">Rat tapeworm</name>
    <dbReference type="NCBI Taxonomy" id="6216"/>
    <lineage>
        <taxon>Eukaryota</taxon>
        <taxon>Metazoa</taxon>
        <taxon>Spiralia</taxon>
        <taxon>Lophotrochozoa</taxon>
        <taxon>Platyhelminthes</taxon>
        <taxon>Cestoda</taxon>
        <taxon>Eucestoda</taxon>
        <taxon>Cyclophyllidea</taxon>
        <taxon>Hymenolepididae</taxon>
        <taxon>Hymenolepis</taxon>
    </lineage>
</organism>
<evidence type="ECO:0000313" key="2">
    <source>
        <dbReference type="EMBL" id="VDL48908.1"/>
    </source>
</evidence>
<keyword evidence="5" id="KW-1185">Reference proteome</keyword>
<reference evidence="3 5" key="3">
    <citation type="submission" date="2019-07" db="EMBL/GenBank/DDBJ databases">
        <authorList>
            <person name="Jastrzebski P J."/>
            <person name="Paukszto L."/>
            <person name="Jastrzebski P J."/>
        </authorList>
    </citation>
    <scope>NUCLEOTIDE SEQUENCE [LARGE SCALE GENOMIC DNA]</scope>
    <source>
        <strain evidence="3 5">WMS-il1</strain>
    </source>
</reference>
<evidence type="ECO:0000313" key="6">
    <source>
        <dbReference type="WBParaSite" id="HDID_0000441601-mRNA-1"/>
    </source>
</evidence>
<dbReference type="Proteomes" id="UP000274504">
    <property type="component" value="Unassembled WGS sequence"/>
</dbReference>
<dbReference type="Proteomes" id="UP000321570">
    <property type="component" value="Unassembled WGS sequence"/>
</dbReference>
<sequence length="143" mass="15996">MQNQSTERSIFLAVRIIRAIFSLYCITCGSVIFDLGGFDKIAVSRWTTAIVAGIVIFVFGVMMGRRRLIWIIIPMVSDAALIVTNILTVKGNTDMKVSDWLSVSLIIVDGSHFGMGLAELVYVSIKRRRKRARREDPQSSRAT</sequence>
<feature type="transmembrane region" description="Helical" evidence="1">
    <location>
        <begin position="45"/>
        <end position="61"/>
    </location>
</feature>
<reference evidence="2 4" key="2">
    <citation type="submission" date="2018-11" db="EMBL/GenBank/DDBJ databases">
        <authorList>
            <consortium name="Pathogen Informatics"/>
        </authorList>
    </citation>
    <scope>NUCLEOTIDE SEQUENCE [LARGE SCALE GENOMIC DNA]</scope>
</reference>
<dbReference type="AlphaFoldDB" id="A0A0R3SHK1"/>
<proteinExistence type="predicted"/>
<dbReference type="EMBL" id="UYSG01001680">
    <property type="protein sequence ID" value="VDL48908.1"/>
    <property type="molecule type" value="Genomic_DNA"/>
</dbReference>
<evidence type="ECO:0000313" key="5">
    <source>
        <dbReference type="Proteomes" id="UP000321570"/>
    </source>
</evidence>
<evidence type="ECO:0000313" key="4">
    <source>
        <dbReference type="Proteomes" id="UP000274504"/>
    </source>
</evidence>
<reference evidence="6" key="1">
    <citation type="submission" date="2017-02" db="UniProtKB">
        <authorList>
            <consortium name="WormBaseParasite"/>
        </authorList>
    </citation>
    <scope>IDENTIFICATION</scope>
</reference>
<accession>A0A0R3SHK1</accession>
<dbReference type="EMBL" id="CABIJS010000033">
    <property type="protein sequence ID" value="VUZ40312.1"/>
    <property type="molecule type" value="Genomic_DNA"/>
</dbReference>
<keyword evidence="1" id="KW-1133">Transmembrane helix</keyword>